<keyword evidence="6" id="KW-0732">Signal</keyword>
<evidence type="ECO:0000259" key="7">
    <source>
        <dbReference type="PROSITE" id="PS50835"/>
    </source>
</evidence>
<dbReference type="PANTHER" id="PTHR46013">
    <property type="entry name" value="VASCULAR CELL ADHESION MOLECULE 1"/>
    <property type="match status" value="1"/>
</dbReference>
<feature type="domain" description="Ig-like" evidence="7">
    <location>
        <begin position="141"/>
        <end position="222"/>
    </location>
</feature>
<evidence type="ECO:0000313" key="9">
    <source>
        <dbReference type="Proteomes" id="UP000694546"/>
    </source>
</evidence>
<evidence type="ECO:0000256" key="2">
    <source>
        <dbReference type="ARBA" id="ARBA00041781"/>
    </source>
</evidence>
<dbReference type="RefSeq" id="XP_030204707.1">
    <property type="nucleotide sequence ID" value="XM_030348847.1"/>
</dbReference>
<dbReference type="Gene3D" id="2.60.40.10">
    <property type="entry name" value="Immunoglobulins"/>
    <property type="match status" value="2"/>
</dbReference>
<evidence type="ECO:0000313" key="8">
    <source>
        <dbReference type="Ensembl" id="ENSGMOP00000065043.1"/>
    </source>
</evidence>
<evidence type="ECO:0000256" key="5">
    <source>
        <dbReference type="SAM" id="Phobius"/>
    </source>
</evidence>
<evidence type="ECO:0000256" key="6">
    <source>
        <dbReference type="SAM" id="SignalP"/>
    </source>
</evidence>
<evidence type="ECO:0000256" key="4">
    <source>
        <dbReference type="ARBA" id="ARBA00046458"/>
    </source>
</evidence>
<dbReference type="Pfam" id="PF24518">
    <property type="entry name" value="Ig_CD22"/>
    <property type="match status" value="1"/>
</dbReference>
<dbReference type="InterPro" id="IPR003598">
    <property type="entry name" value="Ig_sub2"/>
</dbReference>
<keyword evidence="5" id="KW-0472">Membrane</keyword>
<dbReference type="AlphaFoldDB" id="A0A8C5CRP5"/>
<gene>
    <name evidence="8" type="primary">LOC115537143</name>
</gene>
<dbReference type="InterPro" id="IPR003599">
    <property type="entry name" value="Ig_sub"/>
</dbReference>
<dbReference type="InterPro" id="IPR007110">
    <property type="entry name" value="Ig-like_dom"/>
</dbReference>
<comment type="function">
    <text evidence="3">Most highly expressed siglec (sialic acid-binding immunoglobulin-like lectin) on B-cells that plays a role in various aspects of B-cell biology including differentiation, antigen presentation, and trafficking to bone marrow. Binds to alpha 2,6-linked sialic acid residues of surface molecules such as CD22 itself, CD45 and IgM in a cis configuration. Can also bind to ligands on other cells as an adhesion molecule in a trans configuration. Acts as an inhibitory coreceptor on the surface of B-cells and inhibits B-cell receptor induced signaling, characterized by inhibition of the calcium mobilization and cellular activation. Mechanistically, the immunoreceptor tyrosine-based inhibitory motif domain is phosphorylated by the Src kinase LYN, which in turn leads to the recruitment of the protein tyrosine phosphatase 1/PTPN6, leading to the negative regulation of BCR signaling. If this negative signaling from is of sufficient strength, apoptosis of the B-cell can be induced.</text>
</comment>
<reference evidence="8" key="2">
    <citation type="submission" date="2025-09" db="UniProtKB">
        <authorList>
            <consortium name="Ensembl"/>
        </authorList>
    </citation>
    <scope>IDENTIFICATION</scope>
</reference>
<evidence type="ECO:0000256" key="3">
    <source>
        <dbReference type="ARBA" id="ARBA00045430"/>
    </source>
</evidence>
<dbReference type="GeneID" id="115537143"/>
<accession>A0A8C5CRP5</accession>
<feature type="signal peptide" evidence="6">
    <location>
        <begin position="1"/>
        <end position="22"/>
    </location>
</feature>
<dbReference type="PANTHER" id="PTHR46013:SF4">
    <property type="entry name" value="B-CELL RECEPTOR CD22-RELATED"/>
    <property type="match status" value="1"/>
</dbReference>
<protein>
    <recommendedName>
        <fullName evidence="1">B-cell receptor CD22</fullName>
    </recommendedName>
    <alternativeName>
        <fullName evidence="2">Sialic acid-binding Ig-like lectin 2</fullName>
    </alternativeName>
</protein>
<dbReference type="PROSITE" id="PS50835">
    <property type="entry name" value="IG_LIKE"/>
    <property type="match status" value="2"/>
</dbReference>
<dbReference type="Proteomes" id="UP000694546">
    <property type="component" value="Chromosome 23"/>
</dbReference>
<comment type="subunit">
    <text evidence="4">Predominantly monomer of isoform CD22-beta. Also found as heterodimer of isoform CD22-beta and a shorter isoform. Interacts with PTPN6/SHP-1, LYN, SYK, PIK3R1/PIK3R2 and PLCG1 upon phosphorylation. Interacts with GRB2, INPP5D and SHC1 upon phosphorylation. May form a complex with INPP5D/SHIP, GRB2 and SHC1.</text>
</comment>
<dbReference type="OrthoDB" id="9448246at2759"/>
<dbReference type="SMART" id="SM00408">
    <property type="entry name" value="IGc2"/>
    <property type="match status" value="1"/>
</dbReference>
<proteinExistence type="predicted"/>
<feature type="transmembrane region" description="Helical" evidence="5">
    <location>
        <begin position="339"/>
        <end position="356"/>
    </location>
</feature>
<dbReference type="SUPFAM" id="SSF48726">
    <property type="entry name" value="Immunoglobulin"/>
    <property type="match status" value="2"/>
</dbReference>
<dbReference type="OMA" id="THERKAY"/>
<organism evidence="8 9">
    <name type="scientific">Gadus morhua</name>
    <name type="common">Atlantic cod</name>
    <dbReference type="NCBI Taxonomy" id="8049"/>
    <lineage>
        <taxon>Eukaryota</taxon>
        <taxon>Metazoa</taxon>
        <taxon>Chordata</taxon>
        <taxon>Craniata</taxon>
        <taxon>Vertebrata</taxon>
        <taxon>Euteleostomi</taxon>
        <taxon>Actinopterygii</taxon>
        <taxon>Neopterygii</taxon>
        <taxon>Teleostei</taxon>
        <taxon>Neoteleostei</taxon>
        <taxon>Acanthomorphata</taxon>
        <taxon>Zeiogadaria</taxon>
        <taxon>Gadariae</taxon>
        <taxon>Gadiformes</taxon>
        <taxon>Gadoidei</taxon>
        <taxon>Gadidae</taxon>
        <taxon>Gadus</taxon>
    </lineage>
</organism>
<dbReference type="Pfam" id="PF13927">
    <property type="entry name" value="Ig_3"/>
    <property type="match status" value="1"/>
</dbReference>
<feature type="domain" description="Ig-like" evidence="7">
    <location>
        <begin position="239"/>
        <end position="320"/>
    </location>
</feature>
<dbReference type="GeneTree" id="ENSGT01010000222294"/>
<dbReference type="InterPro" id="IPR013783">
    <property type="entry name" value="Ig-like_fold"/>
</dbReference>
<dbReference type="Ensembl" id="ENSGMOT00000027951.1">
    <property type="protein sequence ID" value="ENSGMOP00000065043.1"/>
    <property type="gene ID" value="ENSGMOG00000037063.1"/>
</dbReference>
<keyword evidence="9" id="KW-1185">Reference proteome</keyword>
<evidence type="ECO:0000256" key="1">
    <source>
        <dbReference type="ARBA" id="ARBA00040106"/>
    </source>
</evidence>
<keyword evidence="5" id="KW-0812">Transmembrane</keyword>
<dbReference type="SMART" id="SM00409">
    <property type="entry name" value="IG"/>
    <property type="match status" value="2"/>
</dbReference>
<feature type="chain" id="PRO_5045192367" description="B-cell receptor CD22" evidence="6">
    <location>
        <begin position="23"/>
        <end position="407"/>
    </location>
</feature>
<dbReference type="InterPro" id="IPR036179">
    <property type="entry name" value="Ig-like_dom_sf"/>
</dbReference>
<name>A0A8C5CRP5_GADMO</name>
<keyword evidence="5" id="KW-1133">Transmembrane helix</keyword>
<dbReference type="InterPro" id="IPR056386">
    <property type="entry name" value="Ig_CD22"/>
</dbReference>
<sequence>MNLPSAASGFLAFLLLIPVLQGKTDWKVTYTSSHICVPKGSTVNINCNYEYPAIKSKSQSSSLLMESLWFTKIDRNYPVDIGNETDYEGRVEYSCGENQCNASVCSGACTLGIRDLKPSDSAEYKFWITTAQTDWGYTGSPGVTLTVTDLQVEVVVLDRDKPTRLDLECHSICDITTTSYKWFRNGENAGTARTKGTGRYYSGRFKDDRAILNSEDSYACAVKGFERFPSPSVYAPRTPSVTVSPSGEIEEGSSVTLSCSSDANPAAEYTWFKEHEDSVEESGKHYTITNIKTELGGKYYCRAHNAIGHHNSTWSSVNVTEASSSIQYSTQRAFTVRNYVVSSAAILLLVCLWVGLRASRRASCLGEAAATFDEEESLPVPVYGNISALTNSSAPSAEREPIELQDL</sequence>
<reference evidence="8" key="1">
    <citation type="submission" date="2025-08" db="UniProtKB">
        <authorList>
            <consortium name="Ensembl"/>
        </authorList>
    </citation>
    <scope>IDENTIFICATION</scope>
</reference>